<keyword evidence="2" id="KW-0732">Signal</keyword>
<sequence>MTRRRRSLTALACGAAGAALTATCIAAVPADDPGDEGDLAHKSAQEISDDALHSLLGAKSLRMRTETSTDDTKLDLTLDQDGNCNGNINKGKLGRVDLIKRGKDVWLKPDAAYWKSQLPGDEGSTAARNYQDRFLHGTTDDAFLQSLATACDLNAFQKSVTPQPPAPDQPSPPAVTLSKGQPTTHEGTRVLPIVKKTEDATQTVYVAIKGTHYPLKITTQVDDESSTILLSNYDRPVPSNTPAPGQTVDITALENRTQAA</sequence>
<dbReference type="Proteomes" id="UP000236047">
    <property type="component" value="Unassembled WGS sequence"/>
</dbReference>
<dbReference type="RefSeq" id="WP_102926230.1">
    <property type="nucleotide sequence ID" value="NZ_LJSN01000003.1"/>
</dbReference>
<reference evidence="4" key="1">
    <citation type="submission" date="2015-09" db="EMBL/GenBank/DDBJ databases">
        <authorList>
            <person name="Graham D.E."/>
            <person name="Mahan K.M."/>
            <person name="Klingeman D.M."/>
            <person name="Fida T."/>
            <person name="Giannone R.J."/>
            <person name="Hettich R.L."/>
            <person name="Parry R.J."/>
            <person name="Spain J.C."/>
        </authorList>
    </citation>
    <scope>NUCLEOTIDE SEQUENCE [LARGE SCALE GENOMIC DNA]</scope>
    <source>
        <strain evidence="4">JCM 4701</strain>
    </source>
</reference>
<evidence type="ECO:0000313" key="3">
    <source>
        <dbReference type="EMBL" id="PNE39327.1"/>
    </source>
</evidence>
<dbReference type="AlphaFoldDB" id="A0A2N8PE80"/>
<proteinExistence type="predicted"/>
<name>A0A2N8PE80_STRNR</name>
<evidence type="ECO:0008006" key="5">
    <source>
        <dbReference type="Google" id="ProtNLM"/>
    </source>
</evidence>
<evidence type="ECO:0000256" key="1">
    <source>
        <dbReference type="SAM" id="MobiDB-lite"/>
    </source>
</evidence>
<keyword evidence="4" id="KW-1185">Reference proteome</keyword>
<accession>A0A2N8PE80</accession>
<feature type="region of interest" description="Disordered" evidence="1">
    <location>
        <begin position="158"/>
        <end position="185"/>
    </location>
</feature>
<protein>
    <recommendedName>
        <fullName evidence="5">Lipoprotein</fullName>
    </recommendedName>
</protein>
<evidence type="ECO:0000313" key="4">
    <source>
        <dbReference type="Proteomes" id="UP000236047"/>
    </source>
</evidence>
<feature type="region of interest" description="Disordered" evidence="1">
    <location>
        <begin position="233"/>
        <end position="260"/>
    </location>
</feature>
<comment type="caution">
    <text evidence="3">The sequence shown here is derived from an EMBL/GenBank/DDBJ whole genome shotgun (WGS) entry which is preliminary data.</text>
</comment>
<feature type="signal peptide" evidence="2">
    <location>
        <begin position="1"/>
        <end position="26"/>
    </location>
</feature>
<dbReference type="Gene3D" id="2.50.20.20">
    <property type="match status" value="1"/>
</dbReference>
<feature type="compositionally biased region" description="Pro residues" evidence="1">
    <location>
        <begin position="162"/>
        <end position="173"/>
    </location>
</feature>
<feature type="chain" id="PRO_5038839069" description="Lipoprotein" evidence="2">
    <location>
        <begin position="27"/>
        <end position="260"/>
    </location>
</feature>
<gene>
    <name evidence="3" type="ORF">AOB60_36220</name>
</gene>
<organism evidence="3 4">
    <name type="scientific">Streptomyces noursei</name>
    <name type="common">Streptomyces albulus</name>
    <dbReference type="NCBI Taxonomy" id="1971"/>
    <lineage>
        <taxon>Bacteria</taxon>
        <taxon>Bacillati</taxon>
        <taxon>Actinomycetota</taxon>
        <taxon>Actinomycetes</taxon>
        <taxon>Kitasatosporales</taxon>
        <taxon>Streptomycetaceae</taxon>
        <taxon>Streptomyces</taxon>
    </lineage>
</organism>
<evidence type="ECO:0000256" key="2">
    <source>
        <dbReference type="SAM" id="SignalP"/>
    </source>
</evidence>
<dbReference type="EMBL" id="LJSN01000003">
    <property type="protein sequence ID" value="PNE39327.1"/>
    <property type="molecule type" value="Genomic_DNA"/>
</dbReference>